<comment type="caution">
    <text evidence="1">The sequence shown here is derived from an EMBL/GenBank/DDBJ whole genome shotgun (WGS) entry which is preliminary data.</text>
</comment>
<evidence type="ECO:0008006" key="3">
    <source>
        <dbReference type="Google" id="ProtNLM"/>
    </source>
</evidence>
<sequence>MAIESPLFQSAMELFGHSISHYNGKKELDRKLLILHLANAVELILKDLVLDSGESIYKNAKETITIQGCLNTLKEKNISLPFLNKIELLIDERNALQHRFGSPNELTSIFYMNIAQEFFKSVLKQHYGQDYEEIISQFTDETDLVAFKLSAPENDQELDKLQELAKIHPLGALLSAWSYFEKNIDQFSKEIGLDYRQRPFIMELHSNRLERFGIEMPDELRLKVDKIRKVRNMAAHGRAEPTREDVKSTIETIEEFEFFLAGLDQVIIKDIVSCEKERQESLRREMIKSRENDEGSLRVALSDSSRLND</sequence>
<dbReference type="EMBL" id="BMZR01000007">
    <property type="protein sequence ID" value="GHD36893.1"/>
    <property type="molecule type" value="Genomic_DNA"/>
</dbReference>
<gene>
    <name evidence="1" type="ORF">GCM10016272_24450</name>
</gene>
<name>A0ABQ3GT39_9GAMM</name>
<accession>A0ABQ3GT39</accession>
<evidence type="ECO:0000313" key="1">
    <source>
        <dbReference type="EMBL" id="GHD36893.1"/>
    </source>
</evidence>
<organism evidence="1 2">
    <name type="scientific">Psychrobacter glaciei</name>
    <dbReference type="NCBI Taxonomy" id="619771"/>
    <lineage>
        <taxon>Bacteria</taxon>
        <taxon>Pseudomonadati</taxon>
        <taxon>Pseudomonadota</taxon>
        <taxon>Gammaproteobacteria</taxon>
        <taxon>Moraxellales</taxon>
        <taxon>Moraxellaceae</taxon>
        <taxon>Psychrobacter</taxon>
    </lineage>
</organism>
<dbReference type="Proteomes" id="UP000610203">
    <property type="component" value="Unassembled WGS sequence"/>
</dbReference>
<dbReference type="RefSeq" id="WP_201574570.1">
    <property type="nucleotide sequence ID" value="NZ_BMZR01000007.1"/>
</dbReference>
<proteinExistence type="predicted"/>
<protein>
    <recommendedName>
        <fullName evidence="3">RiboL-PSP-HEPN domain-containing protein</fullName>
    </recommendedName>
</protein>
<evidence type="ECO:0000313" key="2">
    <source>
        <dbReference type="Proteomes" id="UP000610203"/>
    </source>
</evidence>
<reference evidence="2" key="1">
    <citation type="journal article" date="2019" name="Int. J. Syst. Evol. Microbiol.">
        <title>The Global Catalogue of Microorganisms (GCM) 10K type strain sequencing project: providing services to taxonomists for standard genome sequencing and annotation.</title>
        <authorList>
            <consortium name="The Broad Institute Genomics Platform"/>
            <consortium name="The Broad Institute Genome Sequencing Center for Infectious Disease"/>
            <person name="Wu L."/>
            <person name="Ma J."/>
        </authorList>
    </citation>
    <scope>NUCLEOTIDE SEQUENCE [LARGE SCALE GENOMIC DNA]</scope>
    <source>
        <strain evidence="2">KCTC 42280</strain>
    </source>
</reference>
<keyword evidence="2" id="KW-1185">Reference proteome</keyword>